<feature type="domain" description="Transposase IS200-like" evidence="1">
    <location>
        <begin position="1"/>
        <end position="92"/>
    </location>
</feature>
<dbReference type="Proteomes" id="UP000000466">
    <property type="component" value="Chromosome"/>
</dbReference>
<dbReference type="PANTHER" id="PTHR34322">
    <property type="entry name" value="TRANSPOSASE, Y1_TNP DOMAIN-CONTAINING"/>
    <property type="match status" value="1"/>
</dbReference>
<sequence>MAAYIHWLDEYARQFFVSVHAWVLMTNHVHLLVTPNREGGVSSMMQALGRRYVRYFNREYRRTGTLWEGRFKASLVQSEVYLLVCQRYIELNPVRAGMVSDPADYVWSSYQAHALGKSINVHTPHSEYLKLGEEPKERQCSYRALFDAHVDCSLIKDIRAAVNKGMALGSARFKDEIECLHGRRVRPAAMGRPVIDVP</sequence>
<evidence type="ECO:0000259" key="1">
    <source>
        <dbReference type="SMART" id="SM01321"/>
    </source>
</evidence>
<dbReference type="SMART" id="SM01321">
    <property type="entry name" value="Y1_Tnp"/>
    <property type="match status" value="1"/>
</dbReference>
<dbReference type="AlphaFoldDB" id="K4KU42"/>
<dbReference type="Pfam" id="PF01797">
    <property type="entry name" value="Y1_Tnp"/>
    <property type="match status" value="1"/>
</dbReference>
<keyword evidence="3" id="KW-1185">Reference proteome</keyword>
<dbReference type="eggNOG" id="COG1943">
    <property type="taxonomic scope" value="Bacteria"/>
</dbReference>
<dbReference type="InterPro" id="IPR002686">
    <property type="entry name" value="Transposase_17"/>
</dbReference>
<dbReference type="InterPro" id="IPR036515">
    <property type="entry name" value="Transposase_17_sf"/>
</dbReference>
<accession>K4KU42</accession>
<name>K4KU42_SIMAS</name>
<dbReference type="GO" id="GO:0006313">
    <property type="term" value="P:DNA transposition"/>
    <property type="evidence" value="ECO:0007669"/>
    <property type="project" value="InterPro"/>
</dbReference>
<dbReference type="KEGG" id="saga:M5M_01350"/>
<evidence type="ECO:0000313" key="2">
    <source>
        <dbReference type="EMBL" id="AFU97497.1"/>
    </source>
</evidence>
<reference evidence="2 3" key="1">
    <citation type="journal article" date="2013" name="Genome Announc.">
        <title>Complete genome sequence of Simiduia agarivorans SA1(T), a marine bacterium able to degrade a variety of polysaccharides.</title>
        <authorList>
            <person name="Lin S.Y."/>
            <person name="Shieh W.Y."/>
            <person name="Chen J.S."/>
            <person name="Tang S.L."/>
        </authorList>
    </citation>
    <scope>NUCLEOTIDE SEQUENCE [LARGE SCALE GENOMIC DNA]</scope>
    <source>
        <strain evidence="3">DSM 21679 / JCM 13881 / BCRC 17597 / SA1</strain>
    </source>
</reference>
<dbReference type="SUPFAM" id="SSF143422">
    <property type="entry name" value="Transposase IS200-like"/>
    <property type="match status" value="1"/>
</dbReference>
<dbReference type="GO" id="GO:0003677">
    <property type="term" value="F:DNA binding"/>
    <property type="evidence" value="ECO:0007669"/>
    <property type="project" value="InterPro"/>
</dbReference>
<evidence type="ECO:0000313" key="3">
    <source>
        <dbReference type="Proteomes" id="UP000000466"/>
    </source>
</evidence>
<protein>
    <submittedName>
        <fullName evidence="2">Transposase-like protein</fullName>
    </submittedName>
</protein>
<organism evidence="2 3">
    <name type="scientific">Simiduia agarivorans (strain DSM 21679 / JCM 13881 / BCRC 17597 / SA1)</name>
    <dbReference type="NCBI Taxonomy" id="1117647"/>
    <lineage>
        <taxon>Bacteria</taxon>
        <taxon>Pseudomonadati</taxon>
        <taxon>Pseudomonadota</taxon>
        <taxon>Gammaproteobacteria</taxon>
        <taxon>Cellvibrionales</taxon>
        <taxon>Cellvibrionaceae</taxon>
        <taxon>Simiduia</taxon>
    </lineage>
</organism>
<dbReference type="GO" id="GO:0004803">
    <property type="term" value="F:transposase activity"/>
    <property type="evidence" value="ECO:0007669"/>
    <property type="project" value="InterPro"/>
</dbReference>
<dbReference type="PANTHER" id="PTHR34322:SF2">
    <property type="entry name" value="TRANSPOSASE IS200-LIKE DOMAIN-CONTAINING PROTEIN"/>
    <property type="match status" value="1"/>
</dbReference>
<dbReference type="EMBL" id="CP003746">
    <property type="protein sequence ID" value="AFU97497.1"/>
    <property type="molecule type" value="Genomic_DNA"/>
</dbReference>
<dbReference type="Gene3D" id="3.30.70.1290">
    <property type="entry name" value="Transposase IS200-like"/>
    <property type="match status" value="1"/>
</dbReference>
<dbReference type="HOGENOM" id="CLU_068226_1_2_6"/>
<proteinExistence type="predicted"/>
<gene>
    <name evidence="2" type="ordered locus">M5M_01350</name>
</gene>